<evidence type="ECO:0000256" key="5">
    <source>
        <dbReference type="SAM" id="MobiDB-lite"/>
    </source>
</evidence>
<evidence type="ECO:0000313" key="8">
    <source>
        <dbReference type="Proteomes" id="UP000677913"/>
    </source>
</evidence>
<comment type="caution">
    <text evidence="7">The sequence shown here is derived from an EMBL/GenBank/DDBJ whole genome shotgun (WGS) entry which is preliminary data.</text>
</comment>
<evidence type="ECO:0000256" key="2">
    <source>
        <dbReference type="ARBA" id="ARBA00023125"/>
    </source>
</evidence>
<dbReference type="SUPFAM" id="SSF46689">
    <property type="entry name" value="Homeodomain-like"/>
    <property type="match status" value="1"/>
</dbReference>
<dbReference type="Gene3D" id="1.10.357.10">
    <property type="entry name" value="Tetracycline Repressor, domain 2"/>
    <property type="match status" value="1"/>
</dbReference>
<dbReference type="PANTHER" id="PTHR30055:SF238">
    <property type="entry name" value="MYCOFACTOCIN BIOSYNTHESIS TRANSCRIPTIONAL REGULATOR MFTR-RELATED"/>
    <property type="match status" value="1"/>
</dbReference>
<dbReference type="InterPro" id="IPR001647">
    <property type="entry name" value="HTH_TetR"/>
</dbReference>
<keyword evidence="1" id="KW-0805">Transcription regulation</keyword>
<protein>
    <submittedName>
        <fullName evidence="7">TetR family transcriptional regulator</fullName>
    </submittedName>
</protein>
<dbReference type="GO" id="GO:0003700">
    <property type="term" value="F:DNA-binding transcription factor activity"/>
    <property type="evidence" value="ECO:0007669"/>
    <property type="project" value="TreeGrafter"/>
</dbReference>
<organism evidence="7 8">
    <name type="scientific">Actinocrinis puniceicyclus</name>
    <dbReference type="NCBI Taxonomy" id="977794"/>
    <lineage>
        <taxon>Bacteria</taxon>
        <taxon>Bacillati</taxon>
        <taxon>Actinomycetota</taxon>
        <taxon>Actinomycetes</taxon>
        <taxon>Catenulisporales</taxon>
        <taxon>Actinospicaceae</taxon>
        <taxon>Actinocrinis</taxon>
    </lineage>
</organism>
<feature type="DNA-binding region" description="H-T-H motif" evidence="4">
    <location>
        <begin position="45"/>
        <end position="64"/>
    </location>
</feature>
<keyword evidence="3" id="KW-0804">Transcription</keyword>
<dbReference type="Pfam" id="PF00440">
    <property type="entry name" value="TetR_N"/>
    <property type="match status" value="1"/>
</dbReference>
<sequence>MQSNGGETDHPGCAGLRERKKRATREALSEAAVKLAVARGFENLRVEDIAEAAGVSPRTFNNYFPSREAAICAARVAQMKLFAGAVRARPPQEPLIDAIINAVRVDPREPDRAELRMIHGAPTLLAEFLRTVADTEAPLIEAIAQRTGTRPDEMLPRVAATAVFGALRVAMQQWLGAADPPPYHVLLCDALNQLRELSASAQATDPQRVPEPVSEPAPTTVSPVSGASARPVTMSDRAA</sequence>
<evidence type="ECO:0000256" key="3">
    <source>
        <dbReference type="ARBA" id="ARBA00023163"/>
    </source>
</evidence>
<feature type="region of interest" description="Disordered" evidence="5">
    <location>
        <begin position="200"/>
        <end position="239"/>
    </location>
</feature>
<dbReference type="EMBL" id="JAGSXH010000028">
    <property type="protein sequence ID" value="MBS2963516.1"/>
    <property type="molecule type" value="Genomic_DNA"/>
</dbReference>
<name>A0A8J8BCW3_9ACTN</name>
<dbReference type="Pfam" id="PF17754">
    <property type="entry name" value="TetR_C_14"/>
    <property type="match status" value="1"/>
</dbReference>
<gene>
    <name evidence="7" type="ORF">KGA66_10695</name>
</gene>
<dbReference type="InterPro" id="IPR041347">
    <property type="entry name" value="MftR_C"/>
</dbReference>
<evidence type="ECO:0000259" key="6">
    <source>
        <dbReference type="PROSITE" id="PS50977"/>
    </source>
</evidence>
<keyword evidence="8" id="KW-1185">Reference proteome</keyword>
<dbReference type="RefSeq" id="WP_211467292.1">
    <property type="nucleotide sequence ID" value="NZ_JAGSXH010000028.1"/>
</dbReference>
<dbReference type="PROSITE" id="PS50977">
    <property type="entry name" value="HTH_TETR_2"/>
    <property type="match status" value="1"/>
</dbReference>
<evidence type="ECO:0000313" key="7">
    <source>
        <dbReference type="EMBL" id="MBS2963516.1"/>
    </source>
</evidence>
<dbReference type="PANTHER" id="PTHR30055">
    <property type="entry name" value="HTH-TYPE TRANSCRIPTIONAL REGULATOR RUTR"/>
    <property type="match status" value="1"/>
</dbReference>
<keyword evidence="2 4" id="KW-0238">DNA-binding</keyword>
<dbReference type="AlphaFoldDB" id="A0A8J8BCW3"/>
<dbReference type="GO" id="GO:0000976">
    <property type="term" value="F:transcription cis-regulatory region binding"/>
    <property type="evidence" value="ECO:0007669"/>
    <property type="project" value="TreeGrafter"/>
</dbReference>
<feature type="region of interest" description="Disordered" evidence="5">
    <location>
        <begin position="1"/>
        <end position="21"/>
    </location>
</feature>
<evidence type="ECO:0000256" key="1">
    <source>
        <dbReference type="ARBA" id="ARBA00023015"/>
    </source>
</evidence>
<dbReference type="InterPro" id="IPR050109">
    <property type="entry name" value="HTH-type_TetR-like_transc_reg"/>
</dbReference>
<feature type="domain" description="HTH tetR-type" evidence="6">
    <location>
        <begin position="22"/>
        <end position="82"/>
    </location>
</feature>
<reference evidence="7" key="1">
    <citation type="submission" date="2021-04" db="EMBL/GenBank/DDBJ databases">
        <title>Genome based classification of Actinospica acidithermotolerans sp. nov., an actinobacterium isolated from an Indonesian hot spring.</title>
        <authorList>
            <person name="Kusuma A.B."/>
            <person name="Putra K.E."/>
            <person name="Nafisah S."/>
            <person name="Loh J."/>
            <person name="Nouioui I."/>
            <person name="Goodfellow M."/>
        </authorList>
    </citation>
    <scope>NUCLEOTIDE SEQUENCE</scope>
    <source>
        <strain evidence="7">DSM 45618</strain>
    </source>
</reference>
<accession>A0A8J8BCW3</accession>
<dbReference type="InterPro" id="IPR009057">
    <property type="entry name" value="Homeodomain-like_sf"/>
</dbReference>
<dbReference type="Proteomes" id="UP000677913">
    <property type="component" value="Unassembled WGS sequence"/>
</dbReference>
<proteinExistence type="predicted"/>
<evidence type="ECO:0000256" key="4">
    <source>
        <dbReference type="PROSITE-ProRule" id="PRU00335"/>
    </source>
</evidence>
<dbReference type="Gene3D" id="1.10.10.60">
    <property type="entry name" value="Homeodomain-like"/>
    <property type="match status" value="1"/>
</dbReference>